<dbReference type="Pfam" id="PF13635">
    <property type="entry name" value="DUF4143"/>
    <property type="match status" value="1"/>
</dbReference>
<dbReference type="eggNOG" id="COG1373">
    <property type="taxonomic scope" value="Bacteria"/>
</dbReference>
<dbReference type="Proteomes" id="UP000006898">
    <property type="component" value="Chromosome"/>
</dbReference>
<dbReference type="InterPro" id="IPR025420">
    <property type="entry name" value="DUF4143"/>
</dbReference>
<dbReference type="PATRIC" id="fig|671143.5.peg.71"/>
<dbReference type="EMBL" id="FP565575">
    <property type="protein sequence ID" value="CBE67200.1"/>
    <property type="molecule type" value="Genomic_DNA"/>
</dbReference>
<feature type="domain" description="DUF4143" evidence="2">
    <location>
        <begin position="205"/>
        <end position="363"/>
    </location>
</feature>
<evidence type="ECO:0000313" key="4">
    <source>
        <dbReference type="Proteomes" id="UP000006898"/>
    </source>
</evidence>
<dbReference type="PANTHER" id="PTHR43566">
    <property type="entry name" value="CONSERVED PROTEIN"/>
    <property type="match status" value="1"/>
</dbReference>
<evidence type="ECO:0000259" key="1">
    <source>
        <dbReference type="Pfam" id="PF13173"/>
    </source>
</evidence>
<dbReference type="SUPFAM" id="SSF52540">
    <property type="entry name" value="P-loop containing nucleoside triphosphate hydrolases"/>
    <property type="match status" value="1"/>
</dbReference>
<name>D5MHR7_METO1</name>
<dbReference type="InterPro" id="IPR041682">
    <property type="entry name" value="AAA_14"/>
</dbReference>
<gene>
    <name evidence="3" type="ORF">DAMO_0082</name>
</gene>
<evidence type="ECO:0000313" key="3">
    <source>
        <dbReference type="EMBL" id="CBE67200.1"/>
    </source>
</evidence>
<proteinExistence type="predicted"/>
<sequence length="420" mass="47709">MLRRHLQQMVERSLADFPVVLITGARQVGKSTLAQALITQDWRAAYLTLDDRTVLDAALNDPEGFLVANPTPLVIDEVQRAPDLLRAIKRWVDRERKSGQFLLTGSANLMTLRTVSESLAGRVALHHLFPFSWAERLGRGVSPFLGELFEVDDARVLLKRWRRRDRPATDLVDAILWGGYPPASLMRSAASRRRWFDSYRQTYLERDLRDLANIQYLTDFGRLLILTAIRTGQTINMAAFSRELGLSQMTLKRYLDLLVLTYQVSMVPAYHVNVGLRLVKTPKLYVTDTGLACHLSGTRDWVTLERQGRVGALVETWVANELDKWIACQEDDYRLYFWRTHTGQEVDFLLVRGEEIVAIEVKATTKVERGDLAGIEACERALGDRVRFSVVLYRGEQVLGLGPRRLAVPLETAFLGGVRT</sequence>
<organism evidence="3 4">
    <name type="scientific">Methylomirabilis oxygeniifera</name>
    <dbReference type="NCBI Taxonomy" id="671143"/>
    <lineage>
        <taxon>Bacteria</taxon>
        <taxon>Candidatus Methylomirabilota</taxon>
        <taxon>Candidatus Methylomirabilia</taxon>
        <taxon>Candidatus Methylomirabilales</taxon>
        <taxon>Candidatus Methylomirabilaceae</taxon>
        <taxon>Candidatus Methylomirabilis</taxon>
    </lineage>
</organism>
<evidence type="ECO:0008006" key="5">
    <source>
        <dbReference type="Google" id="ProtNLM"/>
    </source>
</evidence>
<dbReference type="InterPro" id="IPR027417">
    <property type="entry name" value="P-loop_NTPase"/>
</dbReference>
<dbReference type="PANTHER" id="PTHR43566:SF2">
    <property type="entry name" value="DUF4143 DOMAIN-CONTAINING PROTEIN"/>
    <property type="match status" value="1"/>
</dbReference>
<dbReference type="Pfam" id="PF13173">
    <property type="entry name" value="AAA_14"/>
    <property type="match status" value="1"/>
</dbReference>
<dbReference type="KEGG" id="mox:DAMO_0082"/>
<dbReference type="HOGENOM" id="CLU_041527_3_0_0"/>
<protein>
    <recommendedName>
        <fullName evidence="5">ATPase</fullName>
    </recommendedName>
</protein>
<evidence type="ECO:0000259" key="2">
    <source>
        <dbReference type="Pfam" id="PF13635"/>
    </source>
</evidence>
<accession>D5MHR7</accession>
<dbReference type="AlphaFoldDB" id="D5MHR7"/>
<dbReference type="STRING" id="671143.DAMO_0082"/>
<reference evidence="3 4" key="1">
    <citation type="journal article" date="2010" name="Nature">
        <title>Nitrite-driven anaerobic methane oxidation by oxygenic bacteria.</title>
        <authorList>
            <person name="Ettwig K.F."/>
            <person name="Butler M.K."/>
            <person name="Le Paslier D."/>
            <person name="Pelletier E."/>
            <person name="Mangenot S."/>
            <person name="Kuypers M.M.M."/>
            <person name="Schreiber F."/>
            <person name="Dutilh B.E."/>
            <person name="Zedelius J."/>
            <person name="de Beer D."/>
            <person name="Gloerich J."/>
            <person name="Wessels H.J.C.T."/>
            <person name="van Allen T."/>
            <person name="Luesken F."/>
            <person name="Wu M."/>
            <person name="van de Pas-Schoonen K.T."/>
            <person name="Op den Camp H.J.M."/>
            <person name="Janssen-Megens E.M."/>
            <person name="Francoijs K-J."/>
            <person name="Stunnenberg H."/>
            <person name="Weissenbach J."/>
            <person name="Jetten M.S.M."/>
            <person name="Strous M."/>
        </authorList>
    </citation>
    <scope>NUCLEOTIDE SEQUENCE [LARGE SCALE GENOMIC DNA]</scope>
</reference>
<feature type="domain" description="AAA" evidence="1">
    <location>
        <begin position="17"/>
        <end position="136"/>
    </location>
</feature>